<proteinExistence type="predicted"/>
<comment type="caution">
    <text evidence="2">The sequence shown here is derived from an EMBL/GenBank/DDBJ whole genome shotgun (WGS) entry which is preliminary data.</text>
</comment>
<dbReference type="InterPro" id="IPR013416">
    <property type="entry name" value="CHP02587_IM"/>
</dbReference>
<dbReference type="NCBIfam" id="TIGR02587">
    <property type="entry name" value="TIGR02587 family membrane protein"/>
    <property type="match status" value="1"/>
</dbReference>
<feature type="transmembrane region" description="Helical" evidence="1">
    <location>
        <begin position="179"/>
        <end position="200"/>
    </location>
</feature>
<accession>A0A936ZL34</accession>
<evidence type="ECO:0000313" key="3">
    <source>
        <dbReference type="Proteomes" id="UP000613011"/>
    </source>
</evidence>
<sequence>MSPTAAFGVGLARAGAGAVIFGLPMFMTQEMWHLPVYMPEWKLIALLALFFPFLVALSWHAGFENTFSWRDDVVDALVAYAVGFAISGAMLWLLGVIDERTSLRAGVGQVALQAVPASIGALLAQSQLGERDPARSTRGGVNHWGSDLFIMAVGALFLCFNMAPTEEMALIAMQVGEPLAIALIALSLAVMHAFVYGVAFRGRPRPARGLAGWRLFLHSTLSGYLVALAISAGMLWIFGRLDGLSVSAGIQAVVVLGLPAAVGAAAARLIL</sequence>
<feature type="transmembrane region" description="Helical" evidence="1">
    <location>
        <begin position="73"/>
        <end position="94"/>
    </location>
</feature>
<evidence type="ECO:0000313" key="2">
    <source>
        <dbReference type="EMBL" id="MBL0422188.1"/>
    </source>
</evidence>
<dbReference type="Proteomes" id="UP000613011">
    <property type="component" value="Unassembled WGS sequence"/>
</dbReference>
<gene>
    <name evidence="2" type="ORF">JI739_17705</name>
</gene>
<reference evidence="2" key="1">
    <citation type="submission" date="2021-01" db="EMBL/GenBank/DDBJ databases">
        <title>Ramlibacter sp. strain AW1 16S ribosomal RNA gene Genome sequencing and assembly.</title>
        <authorList>
            <person name="Kang M."/>
        </authorList>
    </citation>
    <scope>NUCLEOTIDE SEQUENCE</scope>
    <source>
        <strain evidence="2">AW1</strain>
    </source>
</reference>
<name>A0A936ZL34_9BURK</name>
<dbReference type="AlphaFoldDB" id="A0A936ZL34"/>
<feature type="transmembrane region" description="Helical" evidence="1">
    <location>
        <begin position="144"/>
        <end position="163"/>
    </location>
</feature>
<dbReference type="Pfam" id="PF09622">
    <property type="entry name" value="DUF2391"/>
    <property type="match status" value="1"/>
</dbReference>
<keyword evidence="1" id="KW-0812">Transmembrane</keyword>
<protein>
    <submittedName>
        <fullName evidence="2">TIGR02587 family membrane protein</fullName>
    </submittedName>
</protein>
<keyword evidence="1" id="KW-1133">Transmembrane helix</keyword>
<organism evidence="2 3">
    <name type="scientific">Ramlibacter aurantiacus</name>
    <dbReference type="NCBI Taxonomy" id="2801330"/>
    <lineage>
        <taxon>Bacteria</taxon>
        <taxon>Pseudomonadati</taxon>
        <taxon>Pseudomonadota</taxon>
        <taxon>Betaproteobacteria</taxon>
        <taxon>Burkholderiales</taxon>
        <taxon>Comamonadaceae</taxon>
        <taxon>Ramlibacter</taxon>
    </lineage>
</organism>
<keyword evidence="3" id="KW-1185">Reference proteome</keyword>
<keyword evidence="1" id="KW-0472">Membrane</keyword>
<feature type="transmembrane region" description="Helical" evidence="1">
    <location>
        <begin position="41"/>
        <end position="61"/>
    </location>
</feature>
<evidence type="ECO:0000256" key="1">
    <source>
        <dbReference type="SAM" id="Phobius"/>
    </source>
</evidence>
<dbReference type="EMBL" id="JAEQNA010000007">
    <property type="protein sequence ID" value="MBL0422188.1"/>
    <property type="molecule type" value="Genomic_DNA"/>
</dbReference>
<dbReference type="InterPro" id="IPR024464">
    <property type="entry name" value="DUF2391"/>
</dbReference>
<feature type="transmembrane region" description="Helical" evidence="1">
    <location>
        <begin position="250"/>
        <end position="270"/>
    </location>
</feature>
<feature type="transmembrane region" description="Helical" evidence="1">
    <location>
        <begin position="221"/>
        <end position="238"/>
    </location>
</feature>